<dbReference type="InterPro" id="IPR012338">
    <property type="entry name" value="Beta-lactam/transpept-like"/>
</dbReference>
<feature type="domain" description="Peptidase S11 D-Ala-D-Ala carboxypeptidase A C-terminal" evidence="15">
    <location>
        <begin position="267"/>
        <end position="357"/>
    </location>
</feature>
<comment type="function">
    <text evidence="1">Removes C-terminal D-alanyl residues from sugar-peptide cell wall precursors.</text>
</comment>
<proteinExistence type="inferred from homology"/>
<evidence type="ECO:0000256" key="11">
    <source>
        <dbReference type="ARBA" id="ARBA00023316"/>
    </source>
</evidence>
<dbReference type="InterPro" id="IPR015956">
    <property type="entry name" value="Peniciliin-bd_prot_C_sf"/>
</dbReference>
<dbReference type="InterPro" id="IPR001967">
    <property type="entry name" value="Peptidase_S11_N"/>
</dbReference>
<dbReference type="EC" id="3.4.16.4" evidence="4"/>
<dbReference type="PANTHER" id="PTHR21581">
    <property type="entry name" value="D-ALANYL-D-ALANINE CARBOXYPEPTIDASE"/>
    <property type="match status" value="1"/>
</dbReference>
<evidence type="ECO:0000256" key="7">
    <source>
        <dbReference type="ARBA" id="ARBA00022729"/>
    </source>
</evidence>
<evidence type="ECO:0000256" key="13">
    <source>
        <dbReference type="RuleBase" id="RU004016"/>
    </source>
</evidence>
<gene>
    <name evidence="16" type="ORF">NVS47_10055</name>
</gene>
<feature type="signal peptide" evidence="14">
    <location>
        <begin position="1"/>
        <end position="25"/>
    </location>
</feature>
<sequence length="373" mass="41120">MKRSLFNIFMIIVMTFGVVSGTAYASPEVTAKSAILIDASSGRILFEKNAHERLPQASTTKITTALLALENADLSKQVQVPADFVNPGESNIYLGPGEVHPMEDLLYALLLKSANDAAEVIAIDIGGSVEQFAEMMNKRVKEMGLKDTHYVNPHGLNDERHYTSAYDLAMIAREALKNEKFREIVNTNKYEIPWEGNEYNRVAYNTNRLLKTYEGADGVKTGFTRQAGSCLVGSATRNGMQLIAVTLNCNGMYQEMTALFDYGFQNYQKKEIFEENQTAGQIPVKGGTSKTVHAVAKAPLGVAFNIKDKDLLEPSIYLPEKIKAPVKEGQRLGSAVVKIDENTFVTTELVAANDVGKSSFFAYLWDTFISAII</sequence>
<dbReference type="RefSeq" id="WP_089611147.1">
    <property type="nucleotide sequence ID" value="NZ_CP022121.1"/>
</dbReference>
<keyword evidence="7 14" id="KW-0732">Signal</keyword>
<keyword evidence="8" id="KW-0378">Hydrolase</keyword>
<evidence type="ECO:0000256" key="14">
    <source>
        <dbReference type="SAM" id="SignalP"/>
    </source>
</evidence>
<comment type="caution">
    <text evidence="16">The sequence shown here is derived from an EMBL/GenBank/DDBJ whole genome shotgun (WGS) entry which is preliminary data.</text>
</comment>
<comment type="similarity">
    <text evidence="3 13">Belongs to the peptidase S11 family.</text>
</comment>
<dbReference type="InterPro" id="IPR018044">
    <property type="entry name" value="Peptidase_S11"/>
</dbReference>
<evidence type="ECO:0000256" key="12">
    <source>
        <dbReference type="ARBA" id="ARBA00034000"/>
    </source>
</evidence>
<dbReference type="Gene3D" id="3.40.710.10">
    <property type="entry name" value="DD-peptidase/beta-lactamase superfamily"/>
    <property type="match status" value="1"/>
</dbReference>
<dbReference type="InterPro" id="IPR012907">
    <property type="entry name" value="Peptidase_S11_C"/>
</dbReference>
<protein>
    <recommendedName>
        <fullName evidence="4">serine-type D-Ala-D-Ala carboxypeptidase</fullName>
        <ecNumber evidence="4">3.4.16.4</ecNumber>
    </recommendedName>
</protein>
<dbReference type="PRINTS" id="PR00725">
    <property type="entry name" value="DADACBPTASE1"/>
</dbReference>
<evidence type="ECO:0000256" key="4">
    <source>
        <dbReference type="ARBA" id="ARBA00012448"/>
    </source>
</evidence>
<name>A0ABT1Y4P9_9FIRM</name>
<keyword evidence="17" id="KW-1185">Reference proteome</keyword>
<reference evidence="16 17" key="1">
    <citation type="submission" date="2022-08" db="EMBL/GenBank/DDBJ databases">
        <title>Proteogenomics of the novel Dehalobacterium formicoaceticum strain EZ94 highlights a key role of methyltransferases during anaerobic dichloromethane degradation.</title>
        <authorList>
            <person name="Wasmund K."/>
        </authorList>
    </citation>
    <scope>NUCLEOTIDE SEQUENCE [LARGE SCALE GENOMIC DNA]</scope>
    <source>
        <strain evidence="16 17">EZ94</strain>
    </source>
</reference>
<dbReference type="SMART" id="SM00936">
    <property type="entry name" value="PBP5_C"/>
    <property type="match status" value="1"/>
</dbReference>
<feature type="chain" id="PRO_5046349564" description="serine-type D-Ala-D-Ala carboxypeptidase" evidence="14">
    <location>
        <begin position="26"/>
        <end position="373"/>
    </location>
</feature>
<keyword evidence="9" id="KW-0133">Cell shape</keyword>
<comment type="pathway">
    <text evidence="2">Cell wall biogenesis; peptidoglycan biosynthesis.</text>
</comment>
<accession>A0ABT1Y4P9</accession>
<evidence type="ECO:0000256" key="8">
    <source>
        <dbReference type="ARBA" id="ARBA00022801"/>
    </source>
</evidence>
<evidence type="ECO:0000256" key="3">
    <source>
        <dbReference type="ARBA" id="ARBA00007164"/>
    </source>
</evidence>
<evidence type="ECO:0000256" key="1">
    <source>
        <dbReference type="ARBA" id="ARBA00003217"/>
    </source>
</evidence>
<dbReference type="GO" id="GO:0004180">
    <property type="term" value="F:carboxypeptidase activity"/>
    <property type="evidence" value="ECO:0007669"/>
    <property type="project" value="UniProtKB-KW"/>
</dbReference>
<evidence type="ECO:0000256" key="5">
    <source>
        <dbReference type="ARBA" id="ARBA00022645"/>
    </source>
</evidence>
<evidence type="ECO:0000256" key="2">
    <source>
        <dbReference type="ARBA" id="ARBA00004752"/>
    </source>
</evidence>
<evidence type="ECO:0000256" key="9">
    <source>
        <dbReference type="ARBA" id="ARBA00022960"/>
    </source>
</evidence>
<dbReference type="PANTHER" id="PTHR21581:SF33">
    <property type="entry name" value="D-ALANYL-D-ALANINE CARBOXYPEPTIDASE DACB"/>
    <property type="match status" value="1"/>
</dbReference>
<evidence type="ECO:0000259" key="15">
    <source>
        <dbReference type="SMART" id="SM00936"/>
    </source>
</evidence>
<dbReference type="Pfam" id="PF07943">
    <property type="entry name" value="PBP5_C"/>
    <property type="match status" value="1"/>
</dbReference>
<dbReference type="Pfam" id="PF00768">
    <property type="entry name" value="Peptidase_S11"/>
    <property type="match status" value="1"/>
</dbReference>
<evidence type="ECO:0000313" key="17">
    <source>
        <dbReference type="Proteomes" id="UP001524944"/>
    </source>
</evidence>
<keyword evidence="5 16" id="KW-0121">Carboxypeptidase</keyword>
<dbReference type="SUPFAM" id="SSF69189">
    <property type="entry name" value="Penicillin-binding protein associated domain"/>
    <property type="match status" value="1"/>
</dbReference>
<keyword evidence="10" id="KW-0573">Peptidoglycan synthesis</keyword>
<dbReference type="Proteomes" id="UP001524944">
    <property type="component" value="Unassembled WGS sequence"/>
</dbReference>
<keyword evidence="6" id="KW-0645">Protease</keyword>
<evidence type="ECO:0000313" key="16">
    <source>
        <dbReference type="EMBL" id="MCR6545848.1"/>
    </source>
</evidence>
<dbReference type="EMBL" id="JANPWE010000004">
    <property type="protein sequence ID" value="MCR6545848.1"/>
    <property type="molecule type" value="Genomic_DNA"/>
</dbReference>
<keyword evidence="11" id="KW-0961">Cell wall biogenesis/degradation</keyword>
<dbReference type="SUPFAM" id="SSF56601">
    <property type="entry name" value="beta-lactamase/transpeptidase-like"/>
    <property type="match status" value="1"/>
</dbReference>
<dbReference type="Gene3D" id="2.60.410.10">
    <property type="entry name" value="D-Ala-D-Ala carboxypeptidase, C-terminal domain"/>
    <property type="match status" value="1"/>
</dbReference>
<organism evidence="16 17">
    <name type="scientific">Dehalobacterium formicoaceticum</name>
    <dbReference type="NCBI Taxonomy" id="51515"/>
    <lineage>
        <taxon>Bacteria</taxon>
        <taxon>Bacillati</taxon>
        <taxon>Bacillota</taxon>
        <taxon>Clostridia</taxon>
        <taxon>Eubacteriales</taxon>
        <taxon>Peptococcaceae</taxon>
        <taxon>Dehalobacterium</taxon>
    </lineage>
</organism>
<dbReference type="InterPro" id="IPR037167">
    <property type="entry name" value="Peptidase_S11_C_sf"/>
</dbReference>
<comment type="catalytic activity">
    <reaction evidence="12">
        <text>Preferential cleavage: (Ac)2-L-Lys-D-Ala-|-D-Ala. Also transpeptidation of peptidyl-alanyl moieties that are N-acyl substituents of D-alanine.</text>
        <dbReference type="EC" id="3.4.16.4"/>
    </reaction>
</comment>
<evidence type="ECO:0000256" key="6">
    <source>
        <dbReference type="ARBA" id="ARBA00022670"/>
    </source>
</evidence>
<evidence type="ECO:0000256" key="10">
    <source>
        <dbReference type="ARBA" id="ARBA00022984"/>
    </source>
</evidence>